<feature type="compositionally biased region" description="Polar residues" evidence="3">
    <location>
        <begin position="824"/>
        <end position="836"/>
    </location>
</feature>
<dbReference type="SMART" id="SM00164">
    <property type="entry name" value="TBC"/>
    <property type="match status" value="1"/>
</dbReference>
<dbReference type="AlphaFoldDB" id="A0A2J8K0F4"/>
<comment type="function">
    <text evidence="1">May act as a GTPase-activating protein for Rab family protein(s).</text>
</comment>
<reference evidence="5 6" key="1">
    <citation type="submission" date="2017-12" db="EMBL/GenBank/DDBJ databases">
        <title>High-resolution comparative analysis of great ape genomes.</title>
        <authorList>
            <person name="Pollen A."/>
            <person name="Hastie A."/>
            <person name="Hormozdiari F."/>
            <person name="Dougherty M."/>
            <person name="Liu R."/>
            <person name="Chaisson M."/>
            <person name="Hoppe E."/>
            <person name="Hill C."/>
            <person name="Pang A."/>
            <person name="Hillier L."/>
            <person name="Baker C."/>
            <person name="Armstrong J."/>
            <person name="Shendure J."/>
            <person name="Paten B."/>
            <person name="Wilson R."/>
            <person name="Chao H."/>
            <person name="Schneider V."/>
            <person name="Ventura M."/>
            <person name="Kronenberg Z."/>
            <person name="Murali S."/>
            <person name="Gordon D."/>
            <person name="Cantsilieris S."/>
            <person name="Munson K."/>
            <person name="Nelson B."/>
            <person name="Raja A."/>
            <person name="Underwood J."/>
            <person name="Diekhans M."/>
            <person name="Fiddes I."/>
            <person name="Haussler D."/>
            <person name="Eichler E."/>
        </authorList>
    </citation>
    <scope>NUCLEOTIDE SEQUENCE [LARGE SCALE GENOMIC DNA]</scope>
    <source>
        <strain evidence="5">Yerkes chimp pedigree #C0471</strain>
    </source>
</reference>
<feature type="region of interest" description="Disordered" evidence="3">
    <location>
        <begin position="742"/>
        <end position="771"/>
    </location>
</feature>
<comment type="caution">
    <text evidence="5">The sequence shown here is derived from an EMBL/GenBank/DDBJ whole genome shotgun (WGS) entry which is preliminary data.</text>
</comment>
<sequence>MDVLPTGGGRPGLRTELEFRGGGGEARLESQEEETIPAAPPAPRLRGAVERPRRSRDSWDGDEDTEPGEACGGRTSRTASLVSGLLNELYSCTEEEEAAGGGRGAEGRRWRRDSLDSSTEASGSDVVLGGRSGAGDSRVLQELQERPSQRHQMLYLRQKGINRYSYFSLLIDANELKTILRELKYRIGIQSAKLLRHLKQKDRLLHKVQRNCDIVTACLQAVSQKRRVDTKLKFTLEPSLGQNGFQQVWLTLADHYLHSIAIDWDKTMRFTFNERSNPDDDSMGIQIVKDLHRTGCSSYCGQEAEQDRVVLKRVLLAYARWNKTVGYCQGFNILAALILEVMEGNEGDALKIMIYLIDKVLPESYFVNNLRALSVDMAVFRDLLRMKLPELSQHLDTLQRTANKESGGGYEPPLTNVFTMQWFLTLFATCLPNQTVLKIWDSVFFEGSEIILRVSLAIWAKLGEQIECCETADEFYSTMGRLTQEMLENDLLQSHELMQTVYSMAPFPFPQLAELREKYTYNITPFPATVKPTSVSGRHSKARDSDEENDPDDEDAVVNAVGCLGPFSGFLAPELQKYQKQIKEPNEEQSLRSNNIAELSPGAINSCRSEYHAAFNSMMMERMTTDINALKRQYSRIKKKQQQQVHQVYIRAGKKMKMTNRAAKNAVIHIPGHTGGKISPVPYEDLKTKLNSPWRTHIRVHKKNMPRTKSHPGCGDTIGLIDEQNEASKTNGLGAAEAFPSGCTATAGREGSSPEGSTRRTIEGQSPEPVFGDADVDVSAVQVKLGALELNQRDAAAETELRVHPPCQRHCPEPLSAPEENKATSKAPQGSNSKTPIFSPFPSVKPLRKSATARNLGLYGPTERTPTVHFPQMSRSFSKPGGGNSGTKKR</sequence>
<dbReference type="Gene3D" id="1.10.472.80">
    <property type="entry name" value="Ypt/Rab-GAP domain of gyp1p, domain 3"/>
    <property type="match status" value="1"/>
</dbReference>
<dbReference type="FunFam" id="1.10.8.270:FF:000009">
    <property type="entry name" value="TBC1 domain family member 30"/>
    <property type="match status" value="1"/>
</dbReference>
<evidence type="ECO:0000256" key="2">
    <source>
        <dbReference type="ARBA" id="ARBA00067508"/>
    </source>
</evidence>
<feature type="compositionally biased region" description="Basic and acidic residues" evidence="3">
    <location>
        <begin position="47"/>
        <end position="59"/>
    </location>
</feature>
<feature type="compositionally biased region" description="Gly residues" evidence="3">
    <location>
        <begin position="880"/>
        <end position="890"/>
    </location>
</feature>
<feature type="region of interest" description="Disordered" evidence="3">
    <location>
        <begin position="531"/>
        <end position="554"/>
    </location>
</feature>
<evidence type="ECO:0000313" key="6">
    <source>
        <dbReference type="Proteomes" id="UP000236370"/>
    </source>
</evidence>
<dbReference type="InterPro" id="IPR000195">
    <property type="entry name" value="Rab-GAP-TBC_dom"/>
</dbReference>
<dbReference type="InterPro" id="IPR035969">
    <property type="entry name" value="Rab-GAP_TBC_sf"/>
</dbReference>
<dbReference type="PANTHER" id="PTHR13399:SF4">
    <property type="entry name" value="TBC1 DOMAIN FAMILY MEMBER 30"/>
    <property type="match status" value="1"/>
</dbReference>
<dbReference type="Gene3D" id="1.10.8.270">
    <property type="entry name" value="putative rabgap domain of human tbc1 domain family member 14 like domains"/>
    <property type="match status" value="1"/>
</dbReference>
<evidence type="ECO:0000313" key="5">
    <source>
        <dbReference type="EMBL" id="PNI28472.1"/>
    </source>
</evidence>
<dbReference type="Pfam" id="PF15733">
    <property type="entry name" value="DUF4682"/>
    <property type="match status" value="1"/>
</dbReference>
<feature type="compositionally biased region" description="Gly residues" evidence="3">
    <location>
        <begin position="1"/>
        <end position="11"/>
    </location>
</feature>
<evidence type="ECO:0000259" key="4">
    <source>
        <dbReference type="PROSITE" id="PS50086"/>
    </source>
</evidence>
<gene>
    <name evidence="5" type="ORF">CK820_G0042633</name>
</gene>
<evidence type="ECO:0000256" key="1">
    <source>
        <dbReference type="ARBA" id="ARBA00043879"/>
    </source>
</evidence>
<proteinExistence type="predicted"/>
<feature type="compositionally biased region" description="Basic and acidic residues" evidence="3">
    <location>
        <begin position="105"/>
        <end position="115"/>
    </location>
</feature>
<dbReference type="FunFam" id="1.10.472.80:FF:000011">
    <property type="entry name" value="TBC1 domain family member 30"/>
    <property type="match status" value="1"/>
</dbReference>
<organism evidence="5 6">
    <name type="scientific">Pan troglodytes</name>
    <name type="common">Chimpanzee</name>
    <dbReference type="NCBI Taxonomy" id="9598"/>
    <lineage>
        <taxon>Eukaryota</taxon>
        <taxon>Metazoa</taxon>
        <taxon>Chordata</taxon>
        <taxon>Craniata</taxon>
        <taxon>Vertebrata</taxon>
        <taxon>Euteleostomi</taxon>
        <taxon>Mammalia</taxon>
        <taxon>Eutheria</taxon>
        <taxon>Euarchontoglires</taxon>
        <taxon>Primates</taxon>
        <taxon>Haplorrhini</taxon>
        <taxon>Catarrhini</taxon>
        <taxon>Hominidae</taxon>
        <taxon>Pan</taxon>
    </lineage>
</organism>
<name>A0A2J8K0F4_PANTR</name>
<feature type="region of interest" description="Disordered" evidence="3">
    <location>
        <begin position="94"/>
        <end position="133"/>
    </location>
</feature>
<dbReference type="EMBL" id="NBAG03000403">
    <property type="protein sequence ID" value="PNI28472.1"/>
    <property type="molecule type" value="Genomic_DNA"/>
</dbReference>
<dbReference type="PANTHER" id="PTHR13399">
    <property type="entry name" value="TRANSLOCON-ASSOCIATED PROTEIN TRAP , GAMMA SUBUNIT"/>
    <property type="match status" value="1"/>
</dbReference>
<feature type="compositionally biased region" description="Acidic residues" evidence="3">
    <location>
        <begin position="545"/>
        <end position="554"/>
    </location>
</feature>
<dbReference type="PROSITE" id="PS50086">
    <property type="entry name" value="TBC_RABGAP"/>
    <property type="match status" value="1"/>
</dbReference>
<dbReference type="InterPro" id="IPR032738">
    <property type="entry name" value="Tbc1d30_C"/>
</dbReference>
<protein>
    <recommendedName>
        <fullName evidence="2">TBC1 domain family member 30</fullName>
    </recommendedName>
</protein>
<feature type="region of interest" description="Disordered" evidence="3">
    <location>
        <begin position="1"/>
        <end position="76"/>
    </location>
</feature>
<feature type="domain" description="Rab-GAP TBC" evidence="4">
    <location>
        <begin position="239"/>
        <end position="447"/>
    </location>
</feature>
<accession>A0A2J8K0F4</accession>
<dbReference type="Pfam" id="PF00566">
    <property type="entry name" value="RabGAP-TBC"/>
    <property type="match status" value="1"/>
</dbReference>
<dbReference type="SUPFAM" id="SSF47923">
    <property type="entry name" value="Ypt/Rab-GAP domain of gyp1p"/>
    <property type="match status" value="2"/>
</dbReference>
<feature type="region of interest" description="Disordered" evidence="3">
    <location>
        <begin position="806"/>
        <end position="890"/>
    </location>
</feature>
<evidence type="ECO:0000256" key="3">
    <source>
        <dbReference type="SAM" id="MobiDB-lite"/>
    </source>
</evidence>
<dbReference type="Proteomes" id="UP000236370">
    <property type="component" value="Unassembled WGS sequence"/>
</dbReference>